<dbReference type="SUPFAM" id="SSF56349">
    <property type="entry name" value="DNA breaking-rejoining enzymes"/>
    <property type="match status" value="1"/>
</dbReference>
<dbReference type="InterPro" id="IPR049331">
    <property type="entry name" value="Top1B_N_bact"/>
</dbReference>
<name>A0A5B8IFH3_9VIRU</name>
<dbReference type="PROSITE" id="PS52038">
    <property type="entry name" value="TOPO_IB_2"/>
    <property type="match status" value="1"/>
</dbReference>
<comment type="similarity">
    <text evidence="2 7">Belongs to the type IB topoisomerase family.</text>
</comment>
<keyword evidence="5 7" id="KW-0238">DNA-binding</keyword>
<evidence type="ECO:0000259" key="9">
    <source>
        <dbReference type="Pfam" id="PF21338"/>
    </source>
</evidence>
<keyword evidence="4 7" id="KW-0799">Topoisomerase</keyword>
<proteinExistence type="inferred from homology"/>
<comment type="catalytic activity">
    <reaction evidence="1 7">
        <text>ATP-independent breakage of single-stranded DNA, followed by passage and rejoining.</text>
        <dbReference type="EC" id="5.6.2.1"/>
    </reaction>
</comment>
<dbReference type="Pfam" id="PF21338">
    <property type="entry name" value="Top1B_N_bact"/>
    <property type="match status" value="1"/>
</dbReference>
<evidence type="ECO:0000256" key="4">
    <source>
        <dbReference type="ARBA" id="ARBA00023029"/>
    </source>
</evidence>
<dbReference type="InterPro" id="IPR013500">
    <property type="entry name" value="TopoI_cat_euk"/>
</dbReference>
<dbReference type="GO" id="GO:0003677">
    <property type="term" value="F:DNA binding"/>
    <property type="evidence" value="ECO:0007669"/>
    <property type="project" value="UniProtKB-UniRule"/>
</dbReference>
<dbReference type="InterPro" id="IPR014711">
    <property type="entry name" value="TopoI_cat_a-hlx-sub_euk"/>
</dbReference>
<dbReference type="GO" id="GO:0006265">
    <property type="term" value="P:DNA topological change"/>
    <property type="evidence" value="ECO:0007669"/>
    <property type="project" value="UniProtKB-UniRule"/>
</dbReference>
<evidence type="ECO:0000256" key="2">
    <source>
        <dbReference type="ARBA" id="ARBA00006645"/>
    </source>
</evidence>
<dbReference type="Gene3D" id="1.10.132.120">
    <property type="match status" value="1"/>
</dbReference>
<reference evidence="10" key="1">
    <citation type="submission" date="2018-11" db="EMBL/GenBank/DDBJ databases">
        <title>A distinct lineage of giant viruses engineers rhodopsin photosystems in predatory marine eukaryotes.</title>
        <authorList>
            <person name="Needham D.M."/>
            <person name="Yoshizawa S."/>
            <person name="Hosaka T."/>
            <person name="Poirier C."/>
            <person name="Choi C.-J."/>
            <person name="Hehenberger E."/>
            <person name="Irwin N.A.T."/>
            <person name="Wilken S."/>
            <person name="Yung C.-M."/>
            <person name="Bachy C."/>
            <person name="Kurihara R."/>
            <person name="Nakajima Y."/>
            <person name="Kojima K."/>
            <person name="Kimura-Someya T."/>
            <person name="Leonard G."/>
            <person name="Malmstrom R.R."/>
            <person name="Mende D."/>
            <person name="Olson D.K."/>
            <person name="Sudo Y."/>
            <person name="Sudek S."/>
            <person name="Richards T.A."/>
            <person name="DeLong E.F."/>
            <person name="Keeling P.J."/>
            <person name="Santoro A.E."/>
            <person name="Shirouzu M."/>
            <person name="Iwasaki W."/>
            <person name="Worden A.Z."/>
        </authorList>
    </citation>
    <scope>NUCLEOTIDE SEQUENCE</scope>
</reference>
<evidence type="ECO:0000256" key="7">
    <source>
        <dbReference type="PROSITE-ProRule" id="PRU01382"/>
    </source>
</evidence>
<evidence type="ECO:0000256" key="5">
    <source>
        <dbReference type="ARBA" id="ARBA00023125"/>
    </source>
</evidence>
<dbReference type="Gene3D" id="3.30.66.10">
    <property type="entry name" value="DNA topoisomerase I domain"/>
    <property type="match status" value="1"/>
</dbReference>
<dbReference type="GO" id="GO:0003917">
    <property type="term" value="F:DNA topoisomerase type I (single strand cut, ATP-independent) activity"/>
    <property type="evidence" value="ECO:0007669"/>
    <property type="project" value="UniProtKB-UniRule"/>
</dbReference>
<evidence type="ECO:0000256" key="1">
    <source>
        <dbReference type="ARBA" id="ARBA00000213"/>
    </source>
</evidence>
<keyword evidence="6 7" id="KW-0413">Isomerase</keyword>
<feature type="domain" description="DNA topoisomerase IB N-terminal" evidence="9">
    <location>
        <begin position="11"/>
        <end position="59"/>
    </location>
</feature>
<dbReference type="InterPro" id="IPR001631">
    <property type="entry name" value="TopoI"/>
</dbReference>
<protein>
    <recommendedName>
        <fullName evidence="3">DNA topoisomerase</fullName>
        <ecNumber evidence="3">5.6.2.1</ecNumber>
    </recommendedName>
</protein>
<dbReference type="EMBL" id="MK250085">
    <property type="protein sequence ID" value="QDY51707.1"/>
    <property type="molecule type" value="Genomic_DNA"/>
</dbReference>
<organism evidence="10">
    <name type="scientific">Mimiviridae sp. ChoanoV1</name>
    <dbReference type="NCBI Taxonomy" id="2596887"/>
    <lineage>
        <taxon>Viruses</taxon>
        <taxon>Varidnaviria</taxon>
        <taxon>Bamfordvirae</taxon>
        <taxon>Nucleocytoviricota</taxon>
        <taxon>Megaviricetes</taxon>
        <taxon>Imitervirales</taxon>
        <taxon>Schizomimiviridae</taxon>
    </lineage>
</organism>
<dbReference type="InterPro" id="IPR051062">
    <property type="entry name" value="Topoisomerase_IB"/>
</dbReference>
<dbReference type="SUPFAM" id="SSF55869">
    <property type="entry name" value="DNA topoisomerase I domain"/>
    <property type="match status" value="1"/>
</dbReference>
<feature type="domain" description="DNA topoisomerase I catalytic core eukaryotic-type" evidence="8">
    <location>
        <begin position="71"/>
        <end position="280"/>
    </location>
</feature>
<dbReference type="EC" id="5.6.2.1" evidence="3"/>
<evidence type="ECO:0000256" key="6">
    <source>
        <dbReference type="ARBA" id="ARBA00023235"/>
    </source>
</evidence>
<dbReference type="Pfam" id="PF01028">
    <property type="entry name" value="Topoisom_I"/>
    <property type="match status" value="1"/>
</dbReference>
<sequence>MDIRRIRVDDNFKYINKKTKKRVNKKNFKRIKSLRIPPSYKKVKISSDPKSKVQVIGEDDLGRKQYIYNPKFIEEQQEIKFQDLIMFGKKIKRIRRDYKSIIESNLPITNKNKLISIILYLLDNCRFRIGSEEYKKKYNTYGATTLNTNHILINDNGVEIKFTGKKSVENIAKIKSNSVTRILQELCKQNNGKEYLFYYIDNQGNNNNITAGQVTTYLKKYNKNLMPKMFRTWNGNSILLKQLIQKGVPKNEKEVKSNLRDSIKKVAFELHNTVAVSKKSYCNSEIYTTYLNNNGKFFDFIDMNRKENGEKKSTDRILSLFLEKYYKNLGKEVPVNNNSIINKMLSYIK</sequence>
<accession>A0A5B8IFH3</accession>
<dbReference type="PANTHER" id="PTHR10290">
    <property type="entry name" value="DNA TOPOISOMERASE I"/>
    <property type="match status" value="1"/>
</dbReference>
<dbReference type="PRINTS" id="PR00416">
    <property type="entry name" value="EUTPISMRASEI"/>
</dbReference>
<dbReference type="InterPro" id="IPR035447">
    <property type="entry name" value="DNA_topo_I_N_sf"/>
</dbReference>
<dbReference type="PANTHER" id="PTHR10290:SF3">
    <property type="entry name" value="DNA TOPOISOMERASE 1"/>
    <property type="match status" value="1"/>
</dbReference>
<feature type="active site" description="O-(3'-phospho-DNA)-tyrosine intermediate" evidence="7">
    <location>
        <position position="281"/>
    </location>
</feature>
<gene>
    <name evidence="10" type="ORF">1_92</name>
</gene>
<dbReference type="InterPro" id="IPR011010">
    <property type="entry name" value="DNA_brk_join_enz"/>
</dbReference>
<evidence type="ECO:0000256" key="3">
    <source>
        <dbReference type="ARBA" id="ARBA00012891"/>
    </source>
</evidence>
<evidence type="ECO:0000313" key="10">
    <source>
        <dbReference type="EMBL" id="QDY51707.1"/>
    </source>
</evidence>
<evidence type="ECO:0000259" key="8">
    <source>
        <dbReference type="Pfam" id="PF01028"/>
    </source>
</evidence>
<dbReference type="Gene3D" id="3.90.15.10">
    <property type="entry name" value="Topoisomerase I, Chain A, domain 3"/>
    <property type="match status" value="1"/>
</dbReference>